<sequence length="425" mass="46730">MSIVKDRDVLFETISSRHGELTLFANDTGALSESLRKYGEWAENELSFMLSTIRAGDTVIDVGAYIGTHSLAFARRVGAAGQVVSIEAQPRSFELLTRNMHANGLVNVRLENAIASATAKDEHIPSIDIMSPGSYGSASLRDALNPRASFAGQEAIDGPHESLTSRSVAIDDLSVPSCALIKIDVEGMEDMVLRGGVSTIRRCEPVVYAECNSLEDGLRALNVLKEFDYRVRAHVVLAYNAENFRGESENIFGRAREVALVGTPRGEHDPLRQYAPRACELVLDIETADDLALALMNKPQYEHEVLRACAAARSGGTVCLDEKYEARGEDARVAELVRAIDVLREHHAAEIHALREQHAVDLAALDGKQAAERDALRRDLGECRDEERRFAEQVASLEGALAQIYRSRSWRLTAPLRSLKRALGR</sequence>
<feature type="domain" description="Methyltransferase FkbM" evidence="1">
    <location>
        <begin position="61"/>
        <end position="231"/>
    </location>
</feature>
<dbReference type="Gene3D" id="3.40.50.150">
    <property type="entry name" value="Vaccinia Virus protein VP39"/>
    <property type="match status" value="1"/>
</dbReference>
<comment type="caution">
    <text evidence="2">The sequence shown here is derived from an EMBL/GenBank/DDBJ whole genome shotgun (WGS) entry which is preliminary data.</text>
</comment>
<keyword evidence="3" id="KW-1185">Reference proteome</keyword>
<dbReference type="PANTHER" id="PTHR34203">
    <property type="entry name" value="METHYLTRANSFERASE, FKBM FAMILY PROTEIN"/>
    <property type="match status" value="1"/>
</dbReference>
<reference evidence="2 3" key="1">
    <citation type="submission" date="2015-11" db="EMBL/GenBank/DDBJ databases">
        <authorList>
            <person name="Sahl J."/>
            <person name="Wagner D."/>
            <person name="Keim P."/>
        </authorList>
    </citation>
    <scope>NUCLEOTIDE SEQUENCE [LARGE SCALE GENOMIC DNA]</scope>
    <source>
        <strain evidence="2 3">BDU18</strain>
    </source>
</reference>
<name>A0ABR5TB45_9BURK</name>
<protein>
    <recommendedName>
        <fullName evidence="1">Methyltransferase FkbM domain-containing protein</fullName>
    </recommendedName>
</protein>
<dbReference type="SUPFAM" id="SSF53335">
    <property type="entry name" value="S-adenosyl-L-methionine-dependent methyltransferases"/>
    <property type="match status" value="1"/>
</dbReference>
<dbReference type="NCBIfam" id="TIGR01444">
    <property type="entry name" value="fkbM_fam"/>
    <property type="match status" value="1"/>
</dbReference>
<dbReference type="Pfam" id="PF05050">
    <property type="entry name" value="Methyltransf_21"/>
    <property type="match status" value="1"/>
</dbReference>
<evidence type="ECO:0000259" key="1">
    <source>
        <dbReference type="Pfam" id="PF05050"/>
    </source>
</evidence>
<gene>
    <name evidence="2" type="ORF">WS72_04580</name>
</gene>
<accession>A0ABR5TB45</accession>
<evidence type="ECO:0000313" key="3">
    <source>
        <dbReference type="Proteomes" id="UP000070255"/>
    </source>
</evidence>
<proteinExistence type="predicted"/>
<evidence type="ECO:0000313" key="2">
    <source>
        <dbReference type="EMBL" id="KWZ42229.1"/>
    </source>
</evidence>
<dbReference type="PANTHER" id="PTHR34203:SF15">
    <property type="entry name" value="SLL1173 PROTEIN"/>
    <property type="match status" value="1"/>
</dbReference>
<dbReference type="InterPro" id="IPR052514">
    <property type="entry name" value="SAM-dependent_MTase"/>
</dbReference>
<dbReference type="EMBL" id="LNJQ01000001">
    <property type="protein sequence ID" value="KWZ42229.1"/>
    <property type="molecule type" value="Genomic_DNA"/>
</dbReference>
<organism evidence="2 3">
    <name type="scientific">Burkholderia savannae</name>
    <dbReference type="NCBI Taxonomy" id="1637837"/>
    <lineage>
        <taxon>Bacteria</taxon>
        <taxon>Pseudomonadati</taxon>
        <taxon>Pseudomonadota</taxon>
        <taxon>Betaproteobacteria</taxon>
        <taxon>Burkholderiales</taxon>
        <taxon>Burkholderiaceae</taxon>
        <taxon>Burkholderia</taxon>
        <taxon>pseudomallei group</taxon>
    </lineage>
</organism>
<dbReference type="InterPro" id="IPR006342">
    <property type="entry name" value="FkbM_mtfrase"/>
</dbReference>
<dbReference type="InterPro" id="IPR029063">
    <property type="entry name" value="SAM-dependent_MTases_sf"/>
</dbReference>
<dbReference type="CDD" id="cd02440">
    <property type="entry name" value="AdoMet_MTases"/>
    <property type="match status" value="1"/>
</dbReference>
<dbReference type="Proteomes" id="UP000070255">
    <property type="component" value="Unassembled WGS sequence"/>
</dbReference>